<keyword evidence="16" id="KW-0137">Centromere</keyword>
<keyword evidence="11" id="KW-0995">Kinetochore</keyword>
<evidence type="ECO:0000256" key="6">
    <source>
        <dbReference type="ARBA" id="ARBA00022490"/>
    </source>
</evidence>
<evidence type="ECO:0000256" key="14">
    <source>
        <dbReference type="ARBA" id="ARBA00023242"/>
    </source>
</evidence>
<evidence type="ECO:0000256" key="15">
    <source>
        <dbReference type="ARBA" id="ARBA00023306"/>
    </source>
</evidence>
<protein>
    <recommendedName>
        <fullName evidence="17">DASH complex subunit DUO1</fullName>
    </recommendedName>
    <alternativeName>
        <fullName evidence="18">Outer kinetochore protein DUO1</fullName>
    </alternativeName>
</protein>
<feature type="compositionally biased region" description="Basic and acidic residues" evidence="19">
    <location>
        <begin position="83"/>
        <end position="119"/>
    </location>
</feature>
<reference evidence="21" key="2">
    <citation type="submission" date="2020-04" db="EMBL/GenBank/DDBJ databases">
        <authorList>
            <consortium name="NCBI Genome Project"/>
        </authorList>
    </citation>
    <scope>NUCLEOTIDE SEQUENCE</scope>
    <source>
        <strain evidence="21">CBS 342.82</strain>
    </source>
</reference>
<keyword evidence="13" id="KW-0206">Cytoskeleton</keyword>
<evidence type="ECO:0000256" key="13">
    <source>
        <dbReference type="ARBA" id="ARBA00023212"/>
    </source>
</evidence>
<keyword evidence="6" id="KW-0963">Cytoplasm</keyword>
<evidence type="ECO:0000256" key="17">
    <source>
        <dbReference type="ARBA" id="ARBA00044152"/>
    </source>
</evidence>
<gene>
    <name evidence="21" type="ORF">K489DRAFT_297619</name>
</gene>
<keyword evidence="14" id="KW-0539">Nucleus</keyword>
<evidence type="ECO:0000256" key="9">
    <source>
        <dbReference type="ARBA" id="ARBA00022776"/>
    </source>
</evidence>
<keyword evidence="12" id="KW-0175">Coiled coil</keyword>
<evidence type="ECO:0000256" key="7">
    <source>
        <dbReference type="ARBA" id="ARBA00022618"/>
    </source>
</evidence>
<name>A0A6J3MEH0_9PEZI</name>
<keyword evidence="5" id="KW-0158">Chromosome</keyword>
<evidence type="ECO:0000256" key="5">
    <source>
        <dbReference type="ARBA" id="ARBA00022454"/>
    </source>
</evidence>
<dbReference type="OrthoDB" id="5599235at2759"/>
<dbReference type="GO" id="GO:0051301">
    <property type="term" value="P:cell division"/>
    <property type="evidence" value="ECO:0007669"/>
    <property type="project" value="UniProtKB-KW"/>
</dbReference>
<evidence type="ECO:0000256" key="12">
    <source>
        <dbReference type="ARBA" id="ARBA00023054"/>
    </source>
</evidence>
<feature type="non-terminal residue" evidence="21">
    <location>
        <position position="119"/>
    </location>
</feature>
<feature type="non-terminal residue" evidence="21">
    <location>
        <position position="1"/>
    </location>
</feature>
<dbReference type="PANTHER" id="PTHR28216:SF1">
    <property type="entry name" value="DASH COMPLEX SUBUNIT DUO1"/>
    <property type="match status" value="1"/>
</dbReference>
<evidence type="ECO:0000256" key="16">
    <source>
        <dbReference type="ARBA" id="ARBA00023328"/>
    </source>
</evidence>
<evidence type="ECO:0000256" key="2">
    <source>
        <dbReference type="ARBA" id="ARBA00004186"/>
    </source>
</evidence>
<keyword evidence="8" id="KW-0493">Microtubule</keyword>
<keyword evidence="9" id="KW-0498">Mitosis</keyword>
<evidence type="ECO:0000256" key="19">
    <source>
        <dbReference type="SAM" id="MobiDB-lite"/>
    </source>
</evidence>
<dbReference type="GO" id="GO:0042729">
    <property type="term" value="C:DASH complex"/>
    <property type="evidence" value="ECO:0007669"/>
    <property type="project" value="InterPro"/>
</dbReference>
<dbReference type="Proteomes" id="UP000504637">
    <property type="component" value="Unplaced"/>
</dbReference>
<evidence type="ECO:0000313" key="20">
    <source>
        <dbReference type="Proteomes" id="UP000504637"/>
    </source>
</evidence>
<evidence type="ECO:0000256" key="4">
    <source>
        <dbReference type="ARBA" id="ARBA00005366"/>
    </source>
</evidence>
<evidence type="ECO:0000313" key="21">
    <source>
        <dbReference type="RefSeq" id="XP_033463442.1"/>
    </source>
</evidence>
<dbReference type="GO" id="GO:0005874">
    <property type="term" value="C:microtubule"/>
    <property type="evidence" value="ECO:0007669"/>
    <property type="project" value="UniProtKB-KW"/>
</dbReference>
<dbReference type="RefSeq" id="XP_033463442.1">
    <property type="nucleotide sequence ID" value="XM_033600336.1"/>
</dbReference>
<proteinExistence type="inferred from homology"/>
<dbReference type="GeneID" id="54358136"/>
<reference evidence="21" key="3">
    <citation type="submission" date="2025-08" db="UniProtKB">
        <authorList>
            <consortium name="RefSeq"/>
        </authorList>
    </citation>
    <scope>IDENTIFICATION</scope>
    <source>
        <strain evidence="21">CBS 342.82</strain>
    </source>
</reference>
<dbReference type="PANTHER" id="PTHR28216">
    <property type="entry name" value="DASH COMPLEX SUBUNIT DUO1"/>
    <property type="match status" value="1"/>
</dbReference>
<keyword evidence="7" id="KW-0132">Cell division</keyword>
<keyword evidence="15" id="KW-0131">Cell cycle</keyword>
<evidence type="ECO:0000256" key="10">
    <source>
        <dbReference type="ARBA" id="ARBA00022829"/>
    </source>
</evidence>
<keyword evidence="20" id="KW-1185">Reference proteome</keyword>
<dbReference type="GO" id="GO:0072686">
    <property type="term" value="C:mitotic spindle"/>
    <property type="evidence" value="ECO:0007669"/>
    <property type="project" value="InterPro"/>
</dbReference>
<accession>A0A6J3MEH0</accession>
<comment type="similarity">
    <text evidence="4">Belongs to the DASH complex DUO1 family.</text>
</comment>
<dbReference type="GO" id="GO:0007059">
    <property type="term" value="P:chromosome segregation"/>
    <property type="evidence" value="ECO:0007669"/>
    <property type="project" value="UniProtKB-KW"/>
</dbReference>
<dbReference type="InterPro" id="IPR013960">
    <property type="entry name" value="DASH_Duo1"/>
</dbReference>
<evidence type="ECO:0000256" key="11">
    <source>
        <dbReference type="ARBA" id="ARBA00022838"/>
    </source>
</evidence>
<reference evidence="21" key="1">
    <citation type="submission" date="2020-01" db="EMBL/GenBank/DDBJ databases">
        <authorList>
            <consortium name="DOE Joint Genome Institute"/>
            <person name="Haridas S."/>
            <person name="Albert R."/>
            <person name="Binder M."/>
            <person name="Bloem J."/>
            <person name="Labutti K."/>
            <person name="Salamov A."/>
            <person name="Andreopoulos B."/>
            <person name="Baker S.E."/>
            <person name="Barry K."/>
            <person name="Bills G."/>
            <person name="Bluhm B.H."/>
            <person name="Cannon C."/>
            <person name="Castanera R."/>
            <person name="Culley D.E."/>
            <person name="Daum C."/>
            <person name="Ezra D."/>
            <person name="Gonzalez J.B."/>
            <person name="Henrissat B."/>
            <person name="Kuo A."/>
            <person name="Liang C."/>
            <person name="Lipzen A."/>
            <person name="Lutzoni F."/>
            <person name="Magnuson J."/>
            <person name="Mondo S."/>
            <person name="Nolan M."/>
            <person name="Ohm R."/>
            <person name="Pangilinan J."/>
            <person name="Park H.-J."/>
            <person name="Ramirez L."/>
            <person name="Alfaro M."/>
            <person name="Sun H."/>
            <person name="Tritt A."/>
            <person name="Yoshinaga Y."/>
            <person name="Zwiers L.-H."/>
            <person name="Turgeon B.G."/>
            <person name="Goodwin S.B."/>
            <person name="Spatafora J.W."/>
            <person name="Crous P.W."/>
            <person name="Grigoriev I.V."/>
        </authorList>
    </citation>
    <scope>NUCLEOTIDE SEQUENCE</scope>
    <source>
        <strain evidence="21">CBS 342.82</strain>
    </source>
</reference>
<dbReference type="AlphaFoldDB" id="A0A6J3MEH0"/>
<evidence type="ECO:0000256" key="18">
    <source>
        <dbReference type="ARBA" id="ARBA00044358"/>
    </source>
</evidence>
<dbReference type="Pfam" id="PF08651">
    <property type="entry name" value="DASH_Duo1"/>
    <property type="match status" value="1"/>
</dbReference>
<dbReference type="GO" id="GO:0000278">
    <property type="term" value="P:mitotic cell cycle"/>
    <property type="evidence" value="ECO:0007669"/>
    <property type="project" value="InterPro"/>
</dbReference>
<feature type="region of interest" description="Disordered" evidence="19">
    <location>
        <begin position="70"/>
        <end position="119"/>
    </location>
</feature>
<comment type="subcellular location">
    <subcellularLocation>
        <location evidence="3">Chromosome</location>
        <location evidence="3">Centromere</location>
        <location evidence="3">Kinetochore</location>
    </subcellularLocation>
    <subcellularLocation>
        <location evidence="2">Cytoplasm</location>
        <location evidence="2">Cytoskeleton</location>
        <location evidence="2">Spindle</location>
    </subcellularLocation>
    <subcellularLocation>
        <location evidence="1">Nucleus</location>
    </subcellularLocation>
</comment>
<sequence>AREAQLKAELERIREVNSVIEGVTASLQKAKGNMNSVHSTVNNASTLLGTWTRILSQTEHNQRLILNPQWKGATQDLEDIENEDIRRQHDAQRRAAEEQRKREEAQRRAEEEERQRAIA</sequence>
<evidence type="ECO:0000256" key="3">
    <source>
        <dbReference type="ARBA" id="ARBA00004629"/>
    </source>
</evidence>
<organism evidence="21">
    <name type="scientific">Dissoconium aciculare CBS 342.82</name>
    <dbReference type="NCBI Taxonomy" id="1314786"/>
    <lineage>
        <taxon>Eukaryota</taxon>
        <taxon>Fungi</taxon>
        <taxon>Dikarya</taxon>
        <taxon>Ascomycota</taxon>
        <taxon>Pezizomycotina</taxon>
        <taxon>Dothideomycetes</taxon>
        <taxon>Dothideomycetidae</taxon>
        <taxon>Mycosphaerellales</taxon>
        <taxon>Dissoconiaceae</taxon>
        <taxon>Dissoconium</taxon>
    </lineage>
</organism>
<keyword evidence="10" id="KW-0159">Chromosome partition</keyword>
<evidence type="ECO:0000256" key="1">
    <source>
        <dbReference type="ARBA" id="ARBA00004123"/>
    </source>
</evidence>
<evidence type="ECO:0000256" key="8">
    <source>
        <dbReference type="ARBA" id="ARBA00022701"/>
    </source>
</evidence>